<evidence type="ECO:0000313" key="1">
    <source>
        <dbReference type="EMBL" id="KUM48551.1"/>
    </source>
</evidence>
<gene>
    <name evidence="1" type="ORF">ABT39_MTgene4566</name>
</gene>
<accession>A0A101M032</accession>
<geneLocation type="mitochondrion" evidence="1"/>
<dbReference type="AlphaFoldDB" id="A0A101M032"/>
<comment type="caution">
    <text evidence="1">The sequence shown here is derived from an EMBL/GenBank/DDBJ whole genome shotgun (WGS) entry which is preliminary data.</text>
</comment>
<keyword evidence="1" id="KW-0496">Mitochondrion</keyword>
<proteinExistence type="predicted"/>
<protein>
    <submittedName>
        <fullName evidence="1">Uncharacterized protein</fullName>
    </submittedName>
</protein>
<organism evidence="1">
    <name type="scientific">Picea glauca</name>
    <name type="common">White spruce</name>
    <name type="synonym">Pinus glauca</name>
    <dbReference type="NCBI Taxonomy" id="3330"/>
    <lineage>
        <taxon>Eukaryota</taxon>
        <taxon>Viridiplantae</taxon>
        <taxon>Streptophyta</taxon>
        <taxon>Embryophyta</taxon>
        <taxon>Tracheophyta</taxon>
        <taxon>Spermatophyta</taxon>
        <taxon>Pinopsida</taxon>
        <taxon>Pinidae</taxon>
        <taxon>Conifers I</taxon>
        <taxon>Pinales</taxon>
        <taxon>Pinaceae</taxon>
        <taxon>Picea</taxon>
    </lineage>
</organism>
<dbReference type="EMBL" id="LKAM01000005">
    <property type="protein sequence ID" value="KUM48551.1"/>
    <property type="molecule type" value="Genomic_DNA"/>
</dbReference>
<name>A0A101M032_PICGL</name>
<sequence>MKSLSVLPFLLGYGERYYQSHAWFFLAGVRASQGKEALVVFILSIASSAGCNHSKASSALCRAPLPLPLVDLAIASYPVGRVDGISYPFCRASENILCLMVSLRLFMNHVFLFWIAYRTPII</sequence>
<reference evidence="1" key="1">
    <citation type="journal article" date="2015" name="Genome Biol. Evol.">
        <title>Organellar Genomes of White Spruce (Picea glauca): Assembly and Annotation.</title>
        <authorList>
            <person name="Jackman S.D."/>
            <person name="Warren R.L."/>
            <person name="Gibb E.A."/>
            <person name="Vandervalk B.P."/>
            <person name="Mohamadi H."/>
            <person name="Chu J."/>
            <person name="Raymond A."/>
            <person name="Pleasance S."/>
            <person name="Coope R."/>
            <person name="Wildung M.R."/>
            <person name="Ritland C.E."/>
            <person name="Bousquet J."/>
            <person name="Jones S.J."/>
            <person name="Bohlmann J."/>
            <person name="Birol I."/>
        </authorList>
    </citation>
    <scope>NUCLEOTIDE SEQUENCE [LARGE SCALE GENOMIC DNA]</scope>
    <source>
        <tissue evidence="1">Flushing bud</tissue>
    </source>
</reference>